<comment type="caution">
    <text evidence="1">The sequence shown here is derived from an EMBL/GenBank/DDBJ whole genome shotgun (WGS) entry which is preliminary data.</text>
</comment>
<keyword evidence="2" id="KW-1185">Reference proteome</keyword>
<proteinExistence type="predicted"/>
<dbReference type="EMBL" id="CM042037">
    <property type="protein sequence ID" value="KAI3741382.1"/>
    <property type="molecule type" value="Genomic_DNA"/>
</dbReference>
<name>A0ACB9D461_9ASTR</name>
<reference evidence="2" key="1">
    <citation type="journal article" date="2022" name="Mol. Ecol. Resour.">
        <title>The genomes of chicory, endive, great burdock and yacon provide insights into Asteraceae palaeo-polyploidization history and plant inulin production.</title>
        <authorList>
            <person name="Fan W."/>
            <person name="Wang S."/>
            <person name="Wang H."/>
            <person name="Wang A."/>
            <person name="Jiang F."/>
            <person name="Liu H."/>
            <person name="Zhao H."/>
            <person name="Xu D."/>
            <person name="Zhang Y."/>
        </authorList>
    </citation>
    <scope>NUCLEOTIDE SEQUENCE [LARGE SCALE GENOMIC DNA]</scope>
    <source>
        <strain evidence="2">cv. Yunnan</strain>
    </source>
</reference>
<gene>
    <name evidence="1" type="ORF">L1987_59054</name>
</gene>
<evidence type="ECO:0000313" key="1">
    <source>
        <dbReference type="EMBL" id="KAI3741382.1"/>
    </source>
</evidence>
<evidence type="ECO:0000313" key="2">
    <source>
        <dbReference type="Proteomes" id="UP001056120"/>
    </source>
</evidence>
<reference evidence="1 2" key="2">
    <citation type="journal article" date="2022" name="Mol. Ecol. Resour.">
        <title>The genomes of chicory, endive, great burdock and yacon provide insights into Asteraceae paleo-polyploidization history and plant inulin production.</title>
        <authorList>
            <person name="Fan W."/>
            <person name="Wang S."/>
            <person name="Wang H."/>
            <person name="Wang A."/>
            <person name="Jiang F."/>
            <person name="Liu H."/>
            <person name="Zhao H."/>
            <person name="Xu D."/>
            <person name="Zhang Y."/>
        </authorList>
    </citation>
    <scope>NUCLEOTIDE SEQUENCE [LARGE SCALE GENOMIC DNA]</scope>
    <source>
        <strain evidence="2">cv. Yunnan</strain>
        <tissue evidence="1">Leaves</tissue>
    </source>
</reference>
<accession>A0ACB9D461</accession>
<dbReference type="Proteomes" id="UP001056120">
    <property type="component" value="Linkage Group LG20"/>
</dbReference>
<sequence length="105" mass="12024">MDTVRTVYSVSRSKPGSDVAAETTALAAASLVFEKYMLNTPNYFDYSKTFGHRGASSNQFLKLSIQTNKLLCRDIISRLVVYNIKSYCHFGGLFEHMQLFFWKSY</sequence>
<organism evidence="1 2">
    <name type="scientific">Smallanthus sonchifolius</name>
    <dbReference type="NCBI Taxonomy" id="185202"/>
    <lineage>
        <taxon>Eukaryota</taxon>
        <taxon>Viridiplantae</taxon>
        <taxon>Streptophyta</taxon>
        <taxon>Embryophyta</taxon>
        <taxon>Tracheophyta</taxon>
        <taxon>Spermatophyta</taxon>
        <taxon>Magnoliopsida</taxon>
        <taxon>eudicotyledons</taxon>
        <taxon>Gunneridae</taxon>
        <taxon>Pentapetalae</taxon>
        <taxon>asterids</taxon>
        <taxon>campanulids</taxon>
        <taxon>Asterales</taxon>
        <taxon>Asteraceae</taxon>
        <taxon>Asteroideae</taxon>
        <taxon>Heliantheae alliance</taxon>
        <taxon>Millerieae</taxon>
        <taxon>Smallanthus</taxon>
    </lineage>
</organism>
<protein>
    <submittedName>
        <fullName evidence="1">Uncharacterized protein</fullName>
    </submittedName>
</protein>